<dbReference type="GO" id="GO:0005615">
    <property type="term" value="C:extracellular space"/>
    <property type="evidence" value="ECO:0007669"/>
    <property type="project" value="TreeGrafter"/>
</dbReference>
<organism evidence="4 5">
    <name type="scientific">Oryctes borbonicus</name>
    <dbReference type="NCBI Taxonomy" id="1629725"/>
    <lineage>
        <taxon>Eukaryota</taxon>
        <taxon>Metazoa</taxon>
        <taxon>Ecdysozoa</taxon>
        <taxon>Arthropoda</taxon>
        <taxon>Hexapoda</taxon>
        <taxon>Insecta</taxon>
        <taxon>Pterygota</taxon>
        <taxon>Neoptera</taxon>
        <taxon>Endopterygota</taxon>
        <taxon>Coleoptera</taxon>
        <taxon>Polyphaga</taxon>
        <taxon>Scarabaeiformia</taxon>
        <taxon>Scarabaeidae</taxon>
        <taxon>Dynastinae</taxon>
        <taxon>Oryctes</taxon>
    </lineage>
</organism>
<dbReference type="OrthoDB" id="413402at2759"/>
<comment type="similarity">
    <text evidence="1">Belongs to the menorin family.</text>
</comment>
<keyword evidence="5" id="KW-1185">Reference proteome</keyword>
<accession>A0A0T6AUV1</accession>
<comment type="caution">
    <text evidence="4">The sequence shown here is derived from an EMBL/GenBank/DDBJ whole genome shotgun (WGS) entry which is preliminary data.</text>
</comment>
<dbReference type="EMBL" id="LJIG01022764">
    <property type="protein sequence ID" value="KRT78838.1"/>
    <property type="molecule type" value="Genomic_DNA"/>
</dbReference>
<keyword evidence="2" id="KW-0732">Signal</keyword>
<proteinExistence type="inferred from homology"/>
<evidence type="ECO:0000313" key="4">
    <source>
        <dbReference type="EMBL" id="KRT78838.1"/>
    </source>
</evidence>
<dbReference type="Proteomes" id="UP000051574">
    <property type="component" value="Unassembled WGS sequence"/>
</dbReference>
<evidence type="ECO:0000259" key="3">
    <source>
        <dbReference type="Pfam" id="PF10223"/>
    </source>
</evidence>
<gene>
    <name evidence="4" type="ORF">AMK59_8299</name>
</gene>
<dbReference type="InterPro" id="IPR019356">
    <property type="entry name" value="Menorin_dom"/>
</dbReference>
<dbReference type="Pfam" id="PF10223">
    <property type="entry name" value="Menorin_N"/>
    <property type="match status" value="1"/>
</dbReference>
<dbReference type="PANTHER" id="PTHR21184">
    <property type="entry name" value="MENORIN (DENDRITIC BRANCHING PROTEIN)"/>
    <property type="match status" value="1"/>
</dbReference>
<reference evidence="4 5" key="1">
    <citation type="submission" date="2015-09" db="EMBL/GenBank/DDBJ databases">
        <title>Draft genome of the scarab beetle Oryctes borbonicus.</title>
        <authorList>
            <person name="Meyer J.M."/>
            <person name="Markov G.V."/>
            <person name="Baskaran P."/>
            <person name="Herrmann M."/>
            <person name="Sommer R.J."/>
            <person name="Roedelsperger C."/>
        </authorList>
    </citation>
    <scope>NUCLEOTIDE SEQUENCE [LARGE SCALE GENOMIC DNA]</scope>
    <source>
        <strain evidence="4">OB123</strain>
        <tissue evidence="4">Whole animal</tissue>
    </source>
</reference>
<evidence type="ECO:0000313" key="5">
    <source>
        <dbReference type="Proteomes" id="UP000051574"/>
    </source>
</evidence>
<feature type="chain" id="PRO_5006668140" description="Menorin-like domain-containing protein" evidence="2">
    <location>
        <begin position="25"/>
        <end position="313"/>
    </location>
</feature>
<name>A0A0T6AUV1_9SCAR</name>
<sequence>MNSKLGPLFCILLSFGTVIRQTDMAYLNVAEFFNITNGNLSSITWAHAVNSKSELAASLNSSIMMLEADVVIGKINNSGNEIPIMAHPPANTSDLSLSDFLSEILEFNLKANSQAKKGVKLDFKSIEALENSLDELDKLYANMSYPVWINADIISGPVNATGTPVDPARFFKNTKHFQNSTLSIGWTTNYGQNFSTSTYSNDQITNMLDVILQNNVSQSITFPVRAGIAAESATQMRRLLSDVTNSTLTIWSGDGDNVNAKKLQQLILSVGVNKTYIDVPDALLKEINLSGSSSVAKTTLKLLGIALVAILVL</sequence>
<dbReference type="AlphaFoldDB" id="A0A0T6AUV1"/>
<evidence type="ECO:0000256" key="2">
    <source>
        <dbReference type="SAM" id="SignalP"/>
    </source>
</evidence>
<evidence type="ECO:0000256" key="1">
    <source>
        <dbReference type="ARBA" id="ARBA00044953"/>
    </source>
</evidence>
<protein>
    <recommendedName>
        <fullName evidence="3">Menorin-like domain-containing protein</fullName>
    </recommendedName>
</protein>
<feature type="signal peptide" evidence="2">
    <location>
        <begin position="1"/>
        <end position="24"/>
    </location>
</feature>
<feature type="domain" description="Menorin-like" evidence="3">
    <location>
        <begin position="39"/>
        <end position="283"/>
    </location>
</feature>
<dbReference type="PANTHER" id="PTHR21184:SF6">
    <property type="entry name" value="CONSERVED PLASMA MEMBRANE PROTEIN"/>
    <property type="match status" value="1"/>
</dbReference>